<proteinExistence type="predicted"/>
<dbReference type="Proteomes" id="UP000632659">
    <property type="component" value="Unassembled WGS sequence"/>
</dbReference>
<dbReference type="InterPro" id="IPR038690">
    <property type="entry name" value="NusG_2_sf"/>
</dbReference>
<dbReference type="RefSeq" id="WP_154825397.1">
    <property type="nucleotide sequence ID" value="NZ_JACRTL010000003.1"/>
</dbReference>
<sequence length="128" mass="14400">MRYKKIPLKKGDLLILGMILLLIAATCIFLFSQKAEGQKYCIISQEHDIIKEVPLFKGKKQTITVSGQYQNIIEIDGERVRVLESSCPNQFCVHTGWITDGYQTIACLPNSLLIRIVSGEDTKVDIIS</sequence>
<dbReference type="AlphaFoldDB" id="A0A8J6TQA6"/>
<dbReference type="Pfam" id="PF07009">
    <property type="entry name" value="NusG_II"/>
    <property type="match status" value="1"/>
</dbReference>
<reference evidence="1" key="1">
    <citation type="submission" date="2020-08" db="EMBL/GenBank/DDBJ databases">
        <title>Genome public.</title>
        <authorList>
            <person name="Liu C."/>
            <person name="Sun Q."/>
        </authorList>
    </citation>
    <scope>NUCLEOTIDE SEQUENCE</scope>
    <source>
        <strain evidence="1">NSJ-15</strain>
    </source>
</reference>
<protein>
    <submittedName>
        <fullName evidence="1">NusG domain II-containing protein</fullName>
    </submittedName>
</protein>
<dbReference type="EMBL" id="JACRTL010000003">
    <property type="protein sequence ID" value="MBC8610944.1"/>
    <property type="molecule type" value="Genomic_DNA"/>
</dbReference>
<comment type="caution">
    <text evidence="1">The sequence shown here is derived from an EMBL/GenBank/DDBJ whole genome shotgun (WGS) entry which is preliminary data.</text>
</comment>
<evidence type="ECO:0000313" key="2">
    <source>
        <dbReference type="Proteomes" id="UP000632659"/>
    </source>
</evidence>
<organism evidence="1 2">
    <name type="scientific">Massiliimalia timonensis</name>
    <dbReference type="NCBI Taxonomy" id="1987501"/>
    <lineage>
        <taxon>Bacteria</taxon>
        <taxon>Bacillati</taxon>
        <taxon>Bacillota</taxon>
        <taxon>Clostridia</taxon>
        <taxon>Eubacteriales</taxon>
        <taxon>Oscillospiraceae</taxon>
        <taxon>Massiliimalia</taxon>
    </lineage>
</organism>
<gene>
    <name evidence="1" type="ORF">H8702_07380</name>
</gene>
<dbReference type="CDD" id="cd09846">
    <property type="entry name" value="DUF1312"/>
    <property type="match status" value="1"/>
</dbReference>
<evidence type="ECO:0000313" key="1">
    <source>
        <dbReference type="EMBL" id="MBC8610944.1"/>
    </source>
</evidence>
<accession>A0A8J6TQA6</accession>
<name>A0A8J6TQA6_9FIRM</name>
<keyword evidence="2" id="KW-1185">Reference proteome</keyword>
<dbReference type="Gene3D" id="2.60.320.10">
    <property type="entry name" value="N-utilization substance G protein NusG, insert domain"/>
    <property type="match status" value="1"/>
</dbReference>